<dbReference type="GO" id="GO:0004766">
    <property type="term" value="F:spermidine synthase activity"/>
    <property type="evidence" value="ECO:0007669"/>
    <property type="project" value="UniProtKB-UniRule"/>
</dbReference>
<dbReference type="InterPro" id="IPR029063">
    <property type="entry name" value="SAM-dependent_MTases_sf"/>
</dbReference>
<dbReference type="FunFam" id="3.40.50.150:FF:000088">
    <property type="entry name" value="Polyamine aminopropyltransferase"/>
    <property type="match status" value="1"/>
</dbReference>
<evidence type="ECO:0000256" key="4">
    <source>
        <dbReference type="ARBA" id="ARBA00023066"/>
    </source>
</evidence>
<feature type="region of interest" description="Disordered" evidence="9">
    <location>
        <begin position="343"/>
        <end position="362"/>
    </location>
</feature>
<dbReference type="HAMAP" id="MF_00198">
    <property type="entry name" value="Spermidine_synth"/>
    <property type="match status" value="1"/>
</dbReference>
<dbReference type="InterPro" id="IPR030373">
    <property type="entry name" value="PABS_CS"/>
</dbReference>
<feature type="binding site" evidence="7">
    <location>
        <position position="129"/>
    </location>
    <ligand>
        <name>spermidine</name>
        <dbReference type="ChEBI" id="CHEBI:57834"/>
    </ligand>
</feature>
<dbReference type="InterPro" id="IPR001045">
    <property type="entry name" value="Spermi_synthase"/>
</dbReference>
<comment type="catalytic activity">
    <reaction evidence="6">
        <text>S-adenosyl 3-(methylsulfanyl)propylamine + spermidine = thermospermine + S-methyl-5'-thioadenosine + H(+)</text>
        <dbReference type="Rhea" id="RHEA:30515"/>
        <dbReference type="ChEBI" id="CHEBI:15378"/>
        <dbReference type="ChEBI" id="CHEBI:17509"/>
        <dbReference type="ChEBI" id="CHEBI:57443"/>
        <dbReference type="ChEBI" id="CHEBI:57834"/>
        <dbReference type="ChEBI" id="CHEBI:59903"/>
        <dbReference type="EC" id="2.5.1.79"/>
    </reaction>
</comment>
<dbReference type="GO" id="GO:0010487">
    <property type="term" value="F:thermospermine synthase activity"/>
    <property type="evidence" value="ECO:0007669"/>
    <property type="project" value="UniProtKB-EC"/>
</dbReference>
<dbReference type="InterPro" id="IPR035246">
    <property type="entry name" value="Spermidine_synt_N"/>
</dbReference>
<evidence type="ECO:0000256" key="2">
    <source>
        <dbReference type="ARBA" id="ARBA00022490"/>
    </source>
</evidence>
<dbReference type="InterPro" id="IPR030374">
    <property type="entry name" value="PABS"/>
</dbReference>
<keyword evidence="5 7" id="KW-0620">Polyamine biosynthesis</keyword>
<evidence type="ECO:0000256" key="1">
    <source>
        <dbReference type="ARBA" id="ARBA00007867"/>
    </source>
</evidence>
<comment type="catalytic activity">
    <reaction evidence="7">
        <text>S-adenosyl 3-(methylsulfanyl)propylamine + putrescine = S-methyl-5'-thioadenosine + spermidine + H(+)</text>
        <dbReference type="Rhea" id="RHEA:12721"/>
        <dbReference type="ChEBI" id="CHEBI:15378"/>
        <dbReference type="ChEBI" id="CHEBI:17509"/>
        <dbReference type="ChEBI" id="CHEBI:57443"/>
        <dbReference type="ChEBI" id="CHEBI:57834"/>
        <dbReference type="ChEBI" id="CHEBI:326268"/>
        <dbReference type="EC" id="2.5.1.16"/>
    </reaction>
</comment>
<dbReference type="RefSeq" id="WP_112125729.1">
    <property type="nucleotide sequence ID" value="NZ_QMBQ01000001.1"/>
</dbReference>
<feature type="binding site" evidence="7">
    <location>
        <position position="208"/>
    </location>
    <ligand>
        <name>S-methyl-5'-thioadenosine</name>
        <dbReference type="ChEBI" id="CHEBI:17509"/>
    </ligand>
</feature>
<protein>
    <recommendedName>
        <fullName evidence="7">Polyamine aminopropyltransferase</fullName>
    </recommendedName>
    <alternativeName>
        <fullName evidence="7">Putrescine aminopropyltransferase</fullName>
        <shortName evidence="7">PAPT</shortName>
    </alternativeName>
    <alternativeName>
        <fullName evidence="7">Spermidine synthase</fullName>
        <shortName evidence="7">SPDS</shortName>
        <shortName evidence="7">SPDSY</shortName>
        <ecNumber evidence="7">2.5.1.16</ecNumber>
    </alternativeName>
</protein>
<evidence type="ECO:0000259" key="10">
    <source>
        <dbReference type="PROSITE" id="PS51006"/>
    </source>
</evidence>
<dbReference type="Gene3D" id="3.40.50.150">
    <property type="entry name" value="Vaccinia Virus protein VP39"/>
    <property type="match status" value="1"/>
</dbReference>
<dbReference type="OrthoDB" id="9793120at2"/>
<dbReference type="NCBIfam" id="NF037959">
    <property type="entry name" value="MFS_SpdSyn"/>
    <property type="match status" value="1"/>
</dbReference>
<dbReference type="PROSITE" id="PS01330">
    <property type="entry name" value="PABS_1"/>
    <property type="match status" value="1"/>
</dbReference>
<keyword evidence="3 7" id="KW-0808">Transferase</keyword>
<dbReference type="Pfam" id="PF17284">
    <property type="entry name" value="Spermine_synt_N"/>
    <property type="match status" value="1"/>
</dbReference>
<evidence type="ECO:0000256" key="9">
    <source>
        <dbReference type="SAM" id="MobiDB-lite"/>
    </source>
</evidence>
<dbReference type="UniPathway" id="UPA00248">
    <property type="reaction ID" value="UER00314"/>
</dbReference>
<feature type="binding site" evidence="7">
    <location>
        <begin position="181"/>
        <end position="182"/>
    </location>
    <ligand>
        <name>S-methyl-5'-thioadenosine</name>
        <dbReference type="ChEBI" id="CHEBI:17509"/>
    </ligand>
</feature>
<evidence type="ECO:0000256" key="5">
    <source>
        <dbReference type="ARBA" id="ARBA00023115"/>
    </source>
</evidence>
<evidence type="ECO:0000313" key="11">
    <source>
        <dbReference type="EMBL" id="RAZ80174.1"/>
    </source>
</evidence>
<dbReference type="SUPFAM" id="SSF53335">
    <property type="entry name" value="S-adenosyl-L-methionine-dependent methyltransferases"/>
    <property type="match status" value="1"/>
</dbReference>
<keyword evidence="12" id="KW-1185">Reference proteome</keyword>
<dbReference type="CDD" id="cd02440">
    <property type="entry name" value="AdoMet_MTases"/>
    <property type="match status" value="1"/>
</dbReference>
<feature type="domain" description="PABS" evidence="10">
    <location>
        <begin position="44"/>
        <end position="281"/>
    </location>
</feature>
<feature type="active site" description="Proton acceptor" evidence="7 8">
    <location>
        <position position="199"/>
    </location>
</feature>
<dbReference type="GO" id="GO:0008295">
    <property type="term" value="P:spermidine biosynthetic process"/>
    <property type="evidence" value="ECO:0007669"/>
    <property type="project" value="UniProtKB-UniRule"/>
</dbReference>
<keyword evidence="4 7" id="KW-0745">Spermidine biosynthesis</keyword>
<dbReference type="AlphaFoldDB" id="A0A330H2T2"/>
<dbReference type="PROSITE" id="PS51006">
    <property type="entry name" value="PABS_2"/>
    <property type="match status" value="1"/>
</dbReference>
<dbReference type="InterPro" id="IPR037163">
    <property type="entry name" value="Spermidine_synt_N_sf"/>
</dbReference>
<evidence type="ECO:0000256" key="6">
    <source>
        <dbReference type="ARBA" id="ARBA00048874"/>
    </source>
</evidence>
<comment type="subunit">
    <text evidence="7">Homodimer or homotetramer.</text>
</comment>
<comment type="similarity">
    <text evidence="1 7">Belongs to the spermidine/spermine synthase family.</text>
</comment>
<comment type="pathway">
    <text evidence="7">Amine and polyamine biosynthesis; spermidine biosynthesis; spermidine from putrescine: step 1/1.</text>
</comment>
<dbReference type="Pfam" id="PF01564">
    <property type="entry name" value="Spermine_synth"/>
    <property type="match status" value="1"/>
</dbReference>
<proteinExistence type="inferred from homology"/>
<feature type="binding site" evidence="7">
    <location>
        <position position="74"/>
    </location>
    <ligand>
        <name>S-methyl-5'-thioadenosine</name>
        <dbReference type="ChEBI" id="CHEBI:17509"/>
    </ligand>
</feature>
<name>A0A330H2T2_9HYPH</name>
<feature type="binding site" evidence="7">
    <location>
        <position position="149"/>
    </location>
    <ligand>
        <name>S-methyl-5'-thioadenosine</name>
        <dbReference type="ChEBI" id="CHEBI:17509"/>
    </ligand>
</feature>
<dbReference type="EC" id="2.5.1.16" evidence="7"/>
<comment type="function">
    <text evidence="7">Catalyzes the irreversible transfer of a propylamine group from the amino donor S-adenosylmethioninamine (decarboxy-AdoMet) to putrescine (1,4-diaminobutane) to yield spermidine.</text>
</comment>
<evidence type="ECO:0000256" key="7">
    <source>
        <dbReference type="HAMAP-Rule" id="MF_00198"/>
    </source>
</evidence>
<evidence type="ECO:0000313" key="12">
    <source>
        <dbReference type="Proteomes" id="UP000251956"/>
    </source>
</evidence>
<keyword evidence="2" id="KW-0963">Cytoplasm</keyword>
<dbReference type="Proteomes" id="UP000251956">
    <property type="component" value="Unassembled WGS sequence"/>
</dbReference>
<reference evidence="12" key="1">
    <citation type="submission" date="2018-06" db="EMBL/GenBank/DDBJ databases">
        <authorList>
            <person name="Helene L.C."/>
            <person name="Dall'Agnol R."/>
            <person name="Delamuta J.R."/>
            <person name="Hungria M."/>
        </authorList>
    </citation>
    <scope>NUCLEOTIDE SEQUENCE [LARGE SCALE GENOMIC DNA]</scope>
    <source>
        <strain evidence="12">CNPSo 3140</strain>
    </source>
</reference>
<dbReference type="PANTHER" id="PTHR43317:SF11">
    <property type="entry name" value="POLYAMINE AMINOPROPYLTRANSFERASE 2"/>
    <property type="match status" value="1"/>
</dbReference>
<feature type="binding site" evidence="7">
    <location>
        <position position="105"/>
    </location>
    <ligand>
        <name>spermidine</name>
        <dbReference type="ChEBI" id="CHEBI:57834"/>
    </ligand>
</feature>
<evidence type="ECO:0000256" key="8">
    <source>
        <dbReference type="PROSITE-ProRule" id="PRU00354"/>
    </source>
</evidence>
<evidence type="ECO:0000256" key="3">
    <source>
        <dbReference type="ARBA" id="ARBA00022679"/>
    </source>
</evidence>
<organism evidence="11 12">
    <name type="scientific">Mesorhizobium atlanticum</name>
    <dbReference type="NCBI Taxonomy" id="2233532"/>
    <lineage>
        <taxon>Bacteria</taxon>
        <taxon>Pseudomonadati</taxon>
        <taxon>Pseudomonadota</taxon>
        <taxon>Alphaproteobacteria</taxon>
        <taxon>Hyphomicrobiales</taxon>
        <taxon>Phyllobacteriaceae</taxon>
        <taxon>Mesorhizobium</taxon>
    </lineage>
</organism>
<comment type="caution">
    <text evidence="7">Lacks conserved residue(s) required for the propagation of feature annotation.</text>
</comment>
<dbReference type="EMBL" id="QMBQ01000001">
    <property type="protein sequence ID" value="RAZ80174.1"/>
    <property type="molecule type" value="Genomic_DNA"/>
</dbReference>
<reference evidence="11 12" key="2">
    <citation type="submission" date="2018-07" db="EMBL/GenBank/DDBJ databases">
        <title>Diversity of Mesorhizobium strains in Brazil.</title>
        <authorList>
            <person name="Helene L.C.F."/>
            <person name="Dall'Agnol R."/>
            <person name="Delamuta J.R.M."/>
            <person name="Hungria M."/>
        </authorList>
    </citation>
    <scope>NUCLEOTIDE SEQUENCE [LARGE SCALE GENOMIC DNA]</scope>
    <source>
        <strain evidence="11 12">CNPSo 3140</strain>
    </source>
</reference>
<gene>
    <name evidence="7" type="primary">speE</name>
    <name evidence="11" type="ORF">DPM35_02470</name>
</gene>
<dbReference type="Gene3D" id="2.30.140.10">
    <property type="entry name" value="Spermidine synthase, tetramerisation domain"/>
    <property type="match status" value="1"/>
</dbReference>
<sequence>MATRLDLLSQQIAGHTPNRPYPLPPLPPGHFYVEPDDPRSLGSGGAFVREDADPFDEYNYRVKSIVHAGRTQFQDIIIADTYNFGRALFLDGAIQSSAEDEALYHEMLVQPALLMHDNPRDVLIIGGGEGATLREILAHRSVDRAVMIDIDREVVDICRNLLPTWHCGAFDDPRTTLLYMDGRSYLEEADEAFDVIIIDVVDMLDDGPAQRLYTRQFYELAHRHLRPGGILVVQGLEFSFADYKSHCALLRTLRTVFAEVHSYKTCVPSFLGSWGFLIASNSISPRDFSAEALDRAIQARLGPEWLDHATGAFIRASFEHCKETRFLLDLPGPTLEDDVPFVEPPDIEEDEVSGRQLPALRD</sequence>
<accession>A0A330H2T2</accession>
<comment type="caution">
    <text evidence="11">The sequence shown here is derived from an EMBL/GenBank/DDBJ whole genome shotgun (WGS) entry which is preliminary data.</text>
</comment>
<dbReference type="PANTHER" id="PTHR43317">
    <property type="entry name" value="THERMOSPERMINE SYNTHASE ACAULIS5"/>
    <property type="match status" value="1"/>
</dbReference>